<dbReference type="InterPro" id="IPR033121">
    <property type="entry name" value="PEPTIDASE_A1"/>
</dbReference>
<evidence type="ECO:0000259" key="6">
    <source>
        <dbReference type="PROSITE" id="PS51767"/>
    </source>
</evidence>
<dbReference type="PRINTS" id="PR00792">
    <property type="entry name" value="PEPSIN"/>
</dbReference>
<keyword evidence="2" id="KW-0645">Protease</keyword>
<evidence type="ECO:0000256" key="2">
    <source>
        <dbReference type="ARBA" id="ARBA00022670"/>
    </source>
</evidence>
<dbReference type="SUPFAM" id="SSF50630">
    <property type="entry name" value="Acid proteases"/>
    <property type="match status" value="1"/>
</dbReference>
<dbReference type="AlphaFoldDB" id="A0A812JTD1"/>
<dbReference type="GO" id="GO:0006508">
    <property type="term" value="P:proteolysis"/>
    <property type="evidence" value="ECO:0007669"/>
    <property type="project" value="UniProtKB-KW"/>
</dbReference>
<comment type="similarity">
    <text evidence="1">Belongs to the peptidase A1 family.</text>
</comment>
<accession>A0A812JTD1</accession>
<keyword evidence="5" id="KW-0732">Signal</keyword>
<evidence type="ECO:0000256" key="1">
    <source>
        <dbReference type="ARBA" id="ARBA00007447"/>
    </source>
</evidence>
<name>A0A812JTD1_9DINO</name>
<evidence type="ECO:0000313" key="8">
    <source>
        <dbReference type="Proteomes" id="UP000604046"/>
    </source>
</evidence>
<keyword evidence="8" id="KW-1185">Reference proteome</keyword>
<dbReference type="PROSITE" id="PS51767">
    <property type="entry name" value="PEPTIDASE_A1"/>
    <property type="match status" value="1"/>
</dbReference>
<evidence type="ECO:0000256" key="4">
    <source>
        <dbReference type="ARBA" id="ARBA00022801"/>
    </source>
</evidence>
<dbReference type="PANTHER" id="PTHR47966:SF51">
    <property type="entry name" value="BETA-SITE APP-CLEAVING ENZYME, ISOFORM A-RELATED"/>
    <property type="match status" value="1"/>
</dbReference>
<dbReference type="InterPro" id="IPR021109">
    <property type="entry name" value="Peptidase_aspartic_dom_sf"/>
</dbReference>
<organism evidence="7 8">
    <name type="scientific">Symbiodinium natans</name>
    <dbReference type="NCBI Taxonomy" id="878477"/>
    <lineage>
        <taxon>Eukaryota</taxon>
        <taxon>Sar</taxon>
        <taxon>Alveolata</taxon>
        <taxon>Dinophyceae</taxon>
        <taxon>Suessiales</taxon>
        <taxon>Symbiodiniaceae</taxon>
        <taxon>Symbiodinium</taxon>
    </lineage>
</organism>
<dbReference type="CDD" id="cd05471">
    <property type="entry name" value="pepsin_like"/>
    <property type="match status" value="1"/>
</dbReference>
<dbReference type="Proteomes" id="UP000604046">
    <property type="component" value="Unassembled WGS sequence"/>
</dbReference>
<comment type="caution">
    <text evidence="7">The sequence shown here is derived from an EMBL/GenBank/DDBJ whole genome shotgun (WGS) entry which is preliminary data.</text>
</comment>
<evidence type="ECO:0000256" key="3">
    <source>
        <dbReference type="ARBA" id="ARBA00022750"/>
    </source>
</evidence>
<evidence type="ECO:0000256" key="5">
    <source>
        <dbReference type="SAM" id="SignalP"/>
    </source>
</evidence>
<feature type="domain" description="Peptidase A1" evidence="6">
    <location>
        <begin position="47"/>
        <end position="508"/>
    </location>
</feature>
<feature type="signal peptide" evidence="5">
    <location>
        <begin position="1"/>
        <end position="19"/>
    </location>
</feature>
<keyword evidence="4" id="KW-0378">Hydrolase</keyword>
<gene>
    <name evidence="7" type="primary">pep2</name>
    <name evidence="7" type="ORF">SNAT2548_LOCUS6960</name>
</gene>
<sequence>MQGAFLRLLLVASLQLCHSRFLRHAEDVPVHDQQETCSPLTNHGTYSSVRVRVGTPPQHFDLVADTGSNNCIVMDCECAQCPQDWGKCFTGAGKSKTFELPKYKSKNPLLGSKGKFLPASTLLTFGSGQIAAHVATDEVGVGHTHAFMKNGLLLMVDQALRLQGPFEGILGLGRPEVKLSGKVNHTGGELDIHVPGYAEAAGVQRFSMCFNKEADGVLGLHTPEHPTRLESVGQIHWGVDFHGISIGEGKNRHKVKFCNPKDKQPGQETICGLIPDSGTTMITGPESQLADLYMDLCSKWPRCEKAFSEVSKEMHDLQAQGMQVGLSLTQHATVPEDLADALKKLQDAMKAGGKADPGNAADIADILGGAADVEAAKSQKDYMKANVFLLLLEHCEDWAEGVDLDKELPKLNFHVAGLNGAETELSLNPKTYIMTANAEIKVPEIKNLGGLNIQIERRKKGKVCMPAFQPAPFTTKLNGEVWIMGTPLFYEYTAHYDRGSEDGKVKPSMAFTHADEEPCGSCQNNRILRETHPSLTQKKTEKTGVESLRQLTKAPIVRNFTSTHSL</sequence>
<dbReference type="EMBL" id="CAJNDS010000476">
    <property type="protein sequence ID" value="CAE7209935.1"/>
    <property type="molecule type" value="Genomic_DNA"/>
</dbReference>
<dbReference type="OrthoDB" id="429943at2759"/>
<dbReference type="InterPro" id="IPR034164">
    <property type="entry name" value="Pepsin-like_dom"/>
</dbReference>
<dbReference type="Pfam" id="PF00026">
    <property type="entry name" value="Asp"/>
    <property type="match status" value="1"/>
</dbReference>
<feature type="chain" id="PRO_5032493857" evidence="5">
    <location>
        <begin position="20"/>
        <end position="566"/>
    </location>
</feature>
<proteinExistence type="inferred from homology"/>
<dbReference type="Gene3D" id="2.40.70.10">
    <property type="entry name" value="Acid Proteases"/>
    <property type="match status" value="2"/>
</dbReference>
<dbReference type="PANTHER" id="PTHR47966">
    <property type="entry name" value="BETA-SITE APP-CLEAVING ENZYME, ISOFORM A-RELATED"/>
    <property type="match status" value="1"/>
</dbReference>
<reference evidence="7" key="1">
    <citation type="submission" date="2021-02" db="EMBL/GenBank/DDBJ databases">
        <authorList>
            <person name="Dougan E. K."/>
            <person name="Rhodes N."/>
            <person name="Thang M."/>
            <person name="Chan C."/>
        </authorList>
    </citation>
    <scope>NUCLEOTIDE SEQUENCE</scope>
</reference>
<protein>
    <submittedName>
        <fullName evidence="7">Pep2 protein</fullName>
    </submittedName>
</protein>
<dbReference type="InterPro" id="IPR001461">
    <property type="entry name" value="Aspartic_peptidase_A1"/>
</dbReference>
<evidence type="ECO:0000313" key="7">
    <source>
        <dbReference type="EMBL" id="CAE7209935.1"/>
    </source>
</evidence>
<keyword evidence="3" id="KW-0064">Aspartyl protease</keyword>
<dbReference type="GO" id="GO:0004190">
    <property type="term" value="F:aspartic-type endopeptidase activity"/>
    <property type="evidence" value="ECO:0007669"/>
    <property type="project" value="UniProtKB-KW"/>
</dbReference>